<feature type="transmembrane region" description="Helical" evidence="1">
    <location>
        <begin position="376"/>
        <end position="395"/>
    </location>
</feature>
<sequence length="431" mass="46491">MNEHLPSIKNHTDRSPQFHLFRYALAILALLSWPLGMLCGERLAGARYDALVFHWPTTKAFADHLNWHALAEYDSATMPLFHILLAQVPGVGDFTVYRTIGFIIGCMALAAVGCAIHRRFRPFLRDRSLIALLIGAVALSPGLRDATFWGSTDALPLLFLGLSVLLLTDPVTGDWLDRVSGARTVAIAMISAAAFYTRQQYIVVPVLAWWLLLRRSRFGALGVTGLFVAAAAPAAALLVTWHGLTTPSHQGQQSLNPFNLIIVGAALFPTALPFVLSLRRPATKRILVVAGTGAALGLVLSFLPLGISGVGGGIVIKLAMLLGPRGGIIVVSAIAALGWWTLISAARTHRDNALVALLVVTPLAIASPLYERYIDPIAPISIILLATPGVSRTLVQRHSIPMLFCLMLTLEVVTLTWFQIWGHAVPVPPGY</sequence>
<feature type="transmembrane region" description="Helical" evidence="1">
    <location>
        <begin position="20"/>
        <end position="38"/>
    </location>
</feature>
<feature type="transmembrane region" description="Helical" evidence="1">
    <location>
        <begin position="286"/>
        <end position="307"/>
    </location>
</feature>
<evidence type="ECO:0000313" key="2">
    <source>
        <dbReference type="EMBL" id="MBB6250966.1"/>
    </source>
</evidence>
<feature type="transmembrane region" description="Helical" evidence="1">
    <location>
        <begin position="258"/>
        <end position="279"/>
    </location>
</feature>
<organism evidence="2 3">
    <name type="scientific">Nitrospirillum iridis</name>
    <dbReference type="NCBI Taxonomy" id="765888"/>
    <lineage>
        <taxon>Bacteria</taxon>
        <taxon>Pseudomonadati</taxon>
        <taxon>Pseudomonadota</taxon>
        <taxon>Alphaproteobacteria</taxon>
        <taxon>Rhodospirillales</taxon>
        <taxon>Azospirillaceae</taxon>
        <taxon>Nitrospirillum</taxon>
    </lineage>
</organism>
<feature type="transmembrane region" description="Helical" evidence="1">
    <location>
        <begin position="185"/>
        <end position="211"/>
    </location>
</feature>
<keyword evidence="1" id="KW-0812">Transmembrane</keyword>
<keyword evidence="1" id="KW-1133">Transmembrane helix</keyword>
<dbReference type="EMBL" id="JACIIZ010000003">
    <property type="protein sequence ID" value="MBB6250966.1"/>
    <property type="molecule type" value="Genomic_DNA"/>
</dbReference>
<gene>
    <name evidence="2" type="ORF">FHS74_001511</name>
</gene>
<protein>
    <recommendedName>
        <fullName evidence="4">Glycosyltransferase RgtA/B/C/D-like domain-containing protein</fullName>
    </recommendedName>
</protein>
<feature type="transmembrane region" description="Helical" evidence="1">
    <location>
        <begin position="402"/>
        <end position="421"/>
    </location>
</feature>
<evidence type="ECO:0000313" key="3">
    <source>
        <dbReference type="Proteomes" id="UP000539175"/>
    </source>
</evidence>
<feature type="transmembrane region" description="Helical" evidence="1">
    <location>
        <begin position="96"/>
        <end position="117"/>
    </location>
</feature>
<proteinExistence type="predicted"/>
<dbReference type="RefSeq" id="WP_184799017.1">
    <property type="nucleotide sequence ID" value="NZ_JACIIZ010000003.1"/>
</dbReference>
<comment type="caution">
    <text evidence="2">The sequence shown here is derived from an EMBL/GenBank/DDBJ whole genome shotgun (WGS) entry which is preliminary data.</text>
</comment>
<reference evidence="2 3" key="1">
    <citation type="submission" date="2020-08" db="EMBL/GenBank/DDBJ databases">
        <title>Genomic Encyclopedia of Type Strains, Phase IV (KMG-IV): sequencing the most valuable type-strain genomes for metagenomic binning, comparative biology and taxonomic classification.</title>
        <authorList>
            <person name="Goeker M."/>
        </authorList>
    </citation>
    <scope>NUCLEOTIDE SEQUENCE [LARGE SCALE GENOMIC DNA]</scope>
    <source>
        <strain evidence="2 3">DSM 22198</strain>
    </source>
</reference>
<dbReference type="Proteomes" id="UP000539175">
    <property type="component" value="Unassembled WGS sequence"/>
</dbReference>
<evidence type="ECO:0008006" key="4">
    <source>
        <dbReference type="Google" id="ProtNLM"/>
    </source>
</evidence>
<feature type="transmembrane region" description="Helical" evidence="1">
    <location>
        <begin position="353"/>
        <end position="370"/>
    </location>
</feature>
<feature type="transmembrane region" description="Helical" evidence="1">
    <location>
        <begin position="129"/>
        <end position="150"/>
    </location>
</feature>
<name>A0A7X0EDE2_9PROT</name>
<evidence type="ECO:0000256" key="1">
    <source>
        <dbReference type="SAM" id="Phobius"/>
    </source>
</evidence>
<dbReference type="AlphaFoldDB" id="A0A7X0EDE2"/>
<feature type="transmembrane region" description="Helical" evidence="1">
    <location>
        <begin position="327"/>
        <end position="346"/>
    </location>
</feature>
<keyword evidence="3" id="KW-1185">Reference proteome</keyword>
<keyword evidence="1" id="KW-0472">Membrane</keyword>
<accession>A0A7X0EDE2</accession>
<feature type="transmembrane region" description="Helical" evidence="1">
    <location>
        <begin position="218"/>
        <end position="238"/>
    </location>
</feature>